<dbReference type="InterPro" id="IPR002156">
    <property type="entry name" value="RNaseH_domain"/>
</dbReference>
<keyword evidence="7" id="KW-0378">Hydrolase</keyword>
<comment type="similarity">
    <text evidence="2">Belongs to the RNase H family.</text>
</comment>
<dbReference type="InterPro" id="IPR050092">
    <property type="entry name" value="RNase_H"/>
</dbReference>
<dbReference type="EC" id="3.1.26.4" evidence="3"/>
<evidence type="ECO:0000256" key="5">
    <source>
        <dbReference type="ARBA" id="ARBA00022723"/>
    </source>
</evidence>
<dbReference type="GO" id="GO:0046872">
    <property type="term" value="F:metal ion binding"/>
    <property type="evidence" value="ECO:0007669"/>
    <property type="project" value="UniProtKB-KW"/>
</dbReference>
<dbReference type="AlphaFoldDB" id="A0A7D5UX83"/>
<keyword evidence="4" id="KW-0540">Nuclease</keyword>
<dbReference type="PANTHER" id="PTHR10642">
    <property type="entry name" value="RIBONUCLEASE H1"/>
    <property type="match status" value="1"/>
</dbReference>
<keyword evidence="6" id="KW-0255">Endonuclease</keyword>
<evidence type="ECO:0000256" key="7">
    <source>
        <dbReference type="ARBA" id="ARBA00022801"/>
    </source>
</evidence>
<dbReference type="InterPro" id="IPR036397">
    <property type="entry name" value="RNaseH_sf"/>
</dbReference>
<dbReference type="GO" id="GO:0003676">
    <property type="term" value="F:nucleic acid binding"/>
    <property type="evidence" value="ECO:0007669"/>
    <property type="project" value="InterPro"/>
</dbReference>
<comment type="catalytic activity">
    <reaction evidence="1">
        <text>Endonucleolytic cleavage to 5'-phosphomonoester.</text>
        <dbReference type="EC" id="3.1.26.4"/>
    </reaction>
</comment>
<evidence type="ECO:0000313" key="10">
    <source>
        <dbReference type="EMBL" id="QLI69058.1"/>
    </source>
</evidence>
<name>A0A7D5UX83_9HYPO</name>
<gene>
    <name evidence="10" type="primary">RNASEH1</name>
    <name evidence="10" type="ORF">G6M90_00g064660</name>
</gene>
<evidence type="ECO:0000256" key="3">
    <source>
        <dbReference type="ARBA" id="ARBA00012180"/>
    </source>
</evidence>
<evidence type="ECO:0000259" key="9">
    <source>
        <dbReference type="PROSITE" id="PS50879"/>
    </source>
</evidence>
<dbReference type="Pfam" id="PF00075">
    <property type="entry name" value="RNase_H"/>
    <property type="match status" value="1"/>
</dbReference>
<feature type="domain" description="RNase H type-1" evidence="9">
    <location>
        <begin position="68"/>
        <end position="188"/>
    </location>
</feature>
<dbReference type="GeneID" id="26247114"/>
<accession>A0A7D5UX83</accession>
<dbReference type="EMBL" id="CP058934">
    <property type="protein sequence ID" value="QLI69058.1"/>
    <property type="molecule type" value="Genomic_DNA"/>
</dbReference>
<protein>
    <recommendedName>
        <fullName evidence="3">ribonuclease H</fullName>
        <ecNumber evidence="3">3.1.26.4</ecNumber>
    </recommendedName>
</protein>
<evidence type="ECO:0000256" key="6">
    <source>
        <dbReference type="ARBA" id="ARBA00022759"/>
    </source>
</evidence>
<keyword evidence="11" id="KW-1185">Reference proteome</keyword>
<evidence type="ECO:0000256" key="8">
    <source>
        <dbReference type="SAM" id="MobiDB-lite"/>
    </source>
</evidence>
<sequence length="188" mass="20826">MGIRRHPTVTDHADWSSQESTRDRKYVPSKLYGQNVNLSRVEVGDECWTYVACDLDEPCKNCGRLSVHIDCIVIAVDGAYWNNGTLKAKAAAGVFVGHKSTFYDGFILNVPNPTSQIAKLRAGVRGLEQGLAIESQGVEDENLRKVVIKADSEYLVKGMTEWVFTWKMNGYQTSRGAAVANASLLRKL</sequence>
<dbReference type="PROSITE" id="PS50879">
    <property type="entry name" value="RNASE_H_1"/>
    <property type="match status" value="1"/>
</dbReference>
<reference evidence="10 11" key="1">
    <citation type="submission" date="2020-07" db="EMBL/GenBank/DDBJ databases">
        <title>Telomere length de novo assembly of all 7 chromosomes of the fungus, Metarhizium brunneum, using a novel assembly pipeline.</title>
        <authorList>
            <person name="Saud z."/>
            <person name="Kortsinoglou A."/>
            <person name="Kouvelis V.N."/>
            <person name="Butt T.M."/>
        </authorList>
    </citation>
    <scope>NUCLEOTIDE SEQUENCE [LARGE SCALE GENOMIC DNA]</scope>
    <source>
        <strain evidence="10 11">4556</strain>
    </source>
</reference>
<evidence type="ECO:0000256" key="1">
    <source>
        <dbReference type="ARBA" id="ARBA00000077"/>
    </source>
</evidence>
<dbReference type="Gene3D" id="3.30.420.10">
    <property type="entry name" value="Ribonuclease H-like superfamily/Ribonuclease H"/>
    <property type="match status" value="1"/>
</dbReference>
<dbReference type="SUPFAM" id="SSF53098">
    <property type="entry name" value="Ribonuclease H-like"/>
    <property type="match status" value="1"/>
</dbReference>
<feature type="region of interest" description="Disordered" evidence="8">
    <location>
        <begin position="1"/>
        <end position="21"/>
    </location>
</feature>
<dbReference type="PANTHER" id="PTHR10642:SF26">
    <property type="entry name" value="RIBONUCLEASE H1"/>
    <property type="match status" value="1"/>
</dbReference>
<proteinExistence type="inferred from homology"/>
<evidence type="ECO:0000256" key="4">
    <source>
        <dbReference type="ARBA" id="ARBA00022722"/>
    </source>
</evidence>
<feature type="compositionally biased region" description="Basic and acidic residues" evidence="8">
    <location>
        <begin position="8"/>
        <end position="21"/>
    </location>
</feature>
<dbReference type="KEGG" id="mbrn:26247114"/>
<dbReference type="InterPro" id="IPR012337">
    <property type="entry name" value="RNaseH-like_sf"/>
</dbReference>
<dbReference type="Proteomes" id="UP000510686">
    <property type="component" value="Chromosome 3"/>
</dbReference>
<evidence type="ECO:0000313" key="11">
    <source>
        <dbReference type="Proteomes" id="UP000510686"/>
    </source>
</evidence>
<dbReference type="OrthoDB" id="245563at2759"/>
<dbReference type="GO" id="GO:0043137">
    <property type="term" value="P:DNA replication, removal of RNA primer"/>
    <property type="evidence" value="ECO:0007669"/>
    <property type="project" value="TreeGrafter"/>
</dbReference>
<dbReference type="RefSeq" id="XP_065986731.1">
    <property type="nucleotide sequence ID" value="XM_066130782.1"/>
</dbReference>
<dbReference type="GO" id="GO:0004523">
    <property type="term" value="F:RNA-DNA hybrid ribonuclease activity"/>
    <property type="evidence" value="ECO:0007669"/>
    <property type="project" value="UniProtKB-EC"/>
</dbReference>
<evidence type="ECO:0000256" key="2">
    <source>
        <dbReference type="ARBA" id="ARBA00005300"/>
    </source>
</evidence>
<keyword evidence="5" id="KW-0479">Metal-binding</keyword>
<organism evidence="10 11">
    <name type="scientific">Metarhizium brunneum</name>
    <dbReference type="NCBI Taxonomy" id="500148"/>
    <lineage>
        <taxon>Eukaryota</taxon>
        <taxon>Fungi</taxon>
        <taxon>Dikarya</taxon>
        <taxon>Ascomycota</taxon>
        <taxon>Pezizomycotina</taxon>
        <taxon>Sordariomycetes</taxon>
        <taxon>Hypocreomycetidae</taxon>
        <taxon>Hypocreales</taxon>
        <taxon>Clavicipitaceae</taxon>
        <taxon>Metarhizium</taxon>
    </lineage>
</organism>